<name>A0ABY4P0Y5_9PSEU</name>
<dbReference type="RefSeq" id="WP_240323237.1">
    <property type="nucleotide sequence ID" value="NZ_CP091196.1"/>
</dbReference>
<proteinExistence type="predicted"/>
<evidence type="ECO:0000313" key="2">
    <source>
        <dbReference type="Proteomes" id="UP000830158"/>
    </source>
</evidence>
<sequence>MPIVEALTTSFSAPRARVLLGPDADEAAMEAVRALDREVGALAGLEPNSTDGQSRPFWADLVTGGATHTAAAPNASNPTAVAPGERVELILVSLPADAAAVVSLDRLALMAAARLRFGGVLAVYTHSDWNQGYLSDPTGAVIAAAQNADLLYLQHIVTLHTPVRDGQLRAAPTPAAAEYEVARHRATARGLPAPHLRAHGDVLVFAQPSEPAGDRA</sequence>
<dbReference type="EMBL" id="CP091196">
    <property type="protein sequence ID" value="UQS26020.1"/>
    <property type="molecule type" value="Genomic_DNA"/>
</dbReference>
<organism evidence="1 2">
    <name type="scientific">Amycolatopsis thermalba</name>
    <dbReference type="NCBI Taxonomy" id="944492"/>
    <lineage>
        <taxon>Bacteria</taxon>
        <taxon>Bacillati</taxon>
        <taxon>Actinomycetota</taxon>
        <taxon>Actinomycetes</taxon>
        <taxon>Pseudonocardiales</taxon>
        <taxon>Pseudonocardiaceae</taxon>
        <taxon>Amycolatopsis</taxon>
    </lineage>
</organism>
<accession>A0ABY4P0Y5</accession>
<reference evidence="1" key="1">
    <citation type="submission" date="2022-01" db="EMBL/GenBank/DDBJ databases">
        <title>PSI-footprinting approach for the identification of protein synthesis inhibitor producers.</title>
        <authorList>
            <person name="Handel F."/>
            <person name="Kulik A."/>
            <person name="Wex K.W."/>
            <person name="Berscheid A."/>
            <person name="Saur J.S."/>
            <person name="Winkler A."/>
            <person name="Wibberg D."/>
            <person name="Kalinowski J."/>
            <person name="Broetz-Oesterhelt H."/>
            <person name="Mast Y."/>
        </authorList>
    </citation>
    <scope>NUCLEOTIDE SEQUENCE</scope>
    <source>
        <strain evidence="1">KNN 49.3e</strain>
    </source>
</reference>
<gene>
    <name evidence="1" type="ORF">L1857_26015</name>
</gene>
<evidence type="ECO:0000313" key="1">
    <source>
        <dbReference type="EMBL" id="UQS26020.1"/>
    </source>
</evidence>
<protein>
    <submittedName>
        <fullName evidence="1">Uncharacterized protein</fullName>
    </submittedName>
</protein>
<keyword evidence="2" id="KW-1185">Reference proteome</keyword>
<dbReference type="Proteomes" id="UP000830158">
    <property type="component" value="Chromosome"/>
</dbReference>